<feature type="transmembrane region" description="Helical" evidence="8">
    <location>
        <begin position="20"/>
        <end position="38"/>
    </location>
</feature>
<sequence length="322" mass="35667">MTEAPYQKLTGRLFLELIRLPVKLASAMPFALGVLYAWYDQRGFNGVNTLIYFVGQLSIACFVTGFNNVQDYYKSKDEHYRQKGNIIGTDHLNPRRVMALMLALLAVAVLAGLILVWRTNLVLLLIGGAAIGIAIFYTFGPMPISRLPIGEVVSGVTEGFGTFFIAYFVNVPNRPLALDLSWQSFSLYGSVPVLAKLVLVAAPIIILDGNIMFANNIGDIQEDITNHRATMAVYLGHDRALAIYRWVPVAAYAAIIAAVFLHVMPLATLLVLLLWPLIHRNIARFLQVQVRRLTFKTAVNNLLLTAGAEVLVLAGWLVWQQV</sequence>
<dbReference type="InterPro" id="IPR026046">
    <property type="entry name" value="UBIAD1"/>
</dbReference>
<feature type="transmembrane region" description="Helical" evidence="8">
    <location>
        <begin position="97"/>
        <end position="115"/>
    </location>
</feature>
<reference evidence="10" key="1">
    <citation type="journal article" date="2019" name="Int. J. Syst. Evol. Microbiol.">
        <title>The Global Catalogue of Microorganisms (GCM) 10K type strain sequencing project: providing services to taxonomists for standard genome sequencing and annotation.</title>
        <authorList>
            <consortium name="The Broad Institute Genomics Platform"/>
            <consortium name="The Broad Institute Genome Sequencing Center for Infectious Disease"/>
            <person name="Wu L."/>
            <person name="Ma J."/>
        </authorList>
    </citation>
    <scope>NUCLEOTIDE SEQUENCE [LARGE SCALE GENOMIC DNA]</scope>
    <source>
        <strain evidence="10">CCM 9110</strain>
    </source>
</reference>
<organism evidence="9 10">
    <name type="scientific">Lacticaseibacillus suilingensis</name>
    <dbReference type="NCBI Taxonomy" id="2799577"/>
    <lineage>
        <taxon>Bacteria</taxon>
        <taxon>Bacillati</taxon>
        <taxon>Bacillota</taxon>
        <taxon>Bacilli</taxon>
        <taxon>Lactobacillales</taxon>
        <taxon>Lactobacillaceae</taxon>
        <taxon>Lacticaseibacillus</taxon>
    </lineage>
</organism>
<dbReference type="Proteomes" id="UP001597199">
    <property type="component" value="Unassembled WGS sequence"/>
</dbReference>
<proteinExistence type="predicted"/>
<keyword evidence="3" id="KW-0474">Menaquinone biosynthesis</keyword>
<dbReference type="RefSeq" id="WP_204119715.1">
    <property type="nucleotide sequence ID" value="NZ_BOLV01000023.1"/>
</dbReference>
<evidence type="ECO:0000256" key="1">
    <source>
        <dbReference type="ARBA" id="ARBA00004141"/>
    </source>
</evidence>
<dbReference type="EMBL" id="JBHTOA010000047">
    <property type="protein sequence ID" value="MFD1400046.1"/>
    <property type="molecule type" value="Genomic_DNA"/>
</dbReference>
<evidence type="ECO:0000256" key="5">
    <source>
        <dbReference type="ARBA" id="ARBA00022692"/>
    </source>
</evidence>
<dbReference type="Pfam" id="PF01040">
    <property type="entry name" value="UbiA"/>
    <property type="match status" value="1"/>
</dbReference>
<dbReference type="CDD" id="cd13962">
    <property type="entry name" value="PT_UbiA_UBIAD1"/>
    <property type="match status" value="1"/>
</dbReference>
<dbReference type="InterPro" id="IPR000537">
    <property type="entry name" value="UbiA_prenyltransferase"/>
</dbReference>
<evidence type="ECO:0000256" key="4">
    <source>
        <dbReference type="ARBA" id="ARBA00022679"/>
    </source>
</evidence>
<accession>A0ABW4BIX8</accession>
<evidence type="ECO:0000313" key="9">
    <source>
        <dbReference type="EMBL" id="MFD1400046.1"/>
    </source>
</evidence>
<keyword evidence="7 8" id="KW-0472">Membrane</keyword>
<protein>
    <submittedName>
        <fullName evidence="9">UbiA family prenyltransferase</fullName>
    </submittedName>
</protein>
<keyword evidence="10" id="KW-1185">Reference proteome</keyword>
<evidence type="ECO:0000256" key="7">
    <source>
        <dbReference type="ARBA" id="ARBA00023136"/>
    </source>
</evidence>
<feature type="transmembrane region" description="Helical" evidence="8">
    <location>
        <begin position="152"/>
        <end position="169"/>
    </location>
</feature>
<feature type="transmembrane region" description="Helical" evidence="8">
    <location>
        <begin position="50"/>
        <end position="69"/>
    </location>
</feature>
<dbReference type="PANTHER" id="PTHR13929:SF0">
    <property type="entry name" value="UBIA PRENYLTRANSFERASE DOMAIN-CONTAINING PROTEIN 1"/>
    <property type="match status" value="1"/>
</dbReference>
<name>A0ABW4BIX8_9LACO</name>
<comment type="pathway">
    <text evidence="2">Quinol/quinone metabolism; menaquinone biosynthesis.</text>
</comment>
<evidence type="ECO:0000256" key="6">
    <source>
        <dbReference type="ARBA" id="ARBA00022989"/>
    </source>
</evidence>
<evidence type="ECO:0000256" key="8">
    <source>
        <dbReference type="SAM" id="Phobius"/>
    </source>
</evidence>
<evidence type="ECO:0000256" key="3">
    <source>
        <dbReference type="ARBA" id="ARBA00022428"/>
    </source>
</evidence>
<dbReference type="Gene3D" id="1.10.357.140">
    <property type="entry name" value="UbiA prenyltransferase"/>
    <property type="match status" value="1"/>
</dbReference>
<dbReference type="InterPro" id="IPR044878">
    <property type="entry name" value="UbiA_sf"/>
</dbReference>
<evidence type="ECO:0000256" key="2">
    <source>
        <dbReference type="ARBA" id="ARBA00004863"/>
    </source>
</evidence>
<evidence type="ECO:0000313" key="10">
    <source>
        <dbReference type="Proteomes" id="UP001597199"/>
    </source>
</evidence>
<keyword evidence="6 8" id="KW-1133">Transmembrane helix</keyword>
<comment type="caution">
    <text evidence="9">The sequence shown here is derived from an EMBL/GenBank/DDBJ whole genome shotgun (WGS) entry which is preliminary data.</text>
</comment>
<gene>
    <name evidence="9" type="ORF">ACFQ41_12075</name>
</gene>
<keyword evidence="4" id="KW-0808">Transferase</keyword>
<feature type="transmembrane region" description="Helical" evidence="8">
    <location>
        <begin position="249"/>
        <end position="278"/>
    </location>
</feature>
<comment type="subcellular location">
    <subcellularLocation>
        <location evidence="1">Membrane</location>
        <topology evidence="1">Multi-pass membrane protein</topology>
    </subcellularLocation>
</comment>
<feature type="transmembrane region" description="Helical" evidence="8">
    <location>
        <begin position="189"/>
        <end position="207"/>
    </location>
</feature>
<feature type="transmembrane region" description="Helical" evidence="8">
    <location>
        <begin position="298"/>
        <end position="319"/>
    </location>
</feature>
<feature type="transmembrane region" description="Helical" evidence="8">
    <location>
        <begin position="121"/>
        <end position="140"/>
    </location>
</feature>
<dbReference type="PANTHER" id="PTHR13929">
    <property type="entry name" value="1,4-DIHYDROXY-2-NAPHTHOATE OCTAPRENYLTRANSFERASE"/>
    <property type="match status" value="1"/>
</dbReference>
<keyword evidence="5 8" id="KW-0812">Transmembrane</keyword>